<dbReference type="AlphaFoldDB" id="Q2SJV4"/>
<keyword evidence="3" id="KW-1185">Reference proteome</keyword>
<sequence length="232" mass="25008">MVIPEKNDLERDSVAAAWSAAGGEVSRLGRFWEPPSYDPAKVRVYGNDTFALVLAQKLGLDLISPADDLLVQLPQQALQRSVTLLPLSVAMTSPFPAFLKPAAPKLFKAAIYTSLTDLAVETRGLEPDTPVLHSEIVQFACEIRCFVWRGDVLDAAIYEGDGALEDGLRFARQLARSGDLPTTCVLDIGYIPQRGWAIIEANAAWGAGLNGCRADKVLPCIEAATRQVAIGS</sequence>
<dbReference type="EMBL" id="CP000155">
    <property type="protein sequence ID" value="ABC29070.1"/>
    <property type="molecule type" value="Genomic_DNA"/>
</dbReference>
<evidence type="ECO:0000313" key="3">
    <source>
        <dbReference type="Proteomes" id="UP000000238"/>
    </source>
</evidence>
<evidence type="ECO:0000313" key="2">
    <source>
        <dbReference type="EMBL" id="ABC29070.1"/>
    </source>
</evidence>
<protein>
    <recommendedName>
        <fullName evidence="1">ATP-grasp domain-containing protein</fullName>
    </recommendedName>
</protein>
<dbReference type="Pfam" id="PF18299">
    <property type="entry name" value="R2K_2"/>
    <property type="match status" value="1"/>
</dbReference>
<organism evidence="2 3">
    <name type="scientific">Hahella chejuensis (strain KCTC 2396)</name>
    <dbReference type="NCBI Taxonomy" id="349521"/>
    <lineage>
        <taxon>Bacteria</taxon>
        <taxon>Pseudomonadati</taxon>
        <taxon>Pseudomonadota</taxon>
        <taxon>Gammaproteobacteria</taxon>
        <taxon>Oceanospirillales</taxon>
        <taxon>Hahellaceae</taxon>
        <taxon>Hahella</taxon>
    </lineage>
</organism>
<dbReference type="STRING" id="349521.HCH_02245"/>
<dbReference type="Proteomes" id="UP000000238">
    <property type="component" value="Chromosome"/>
</dbReference>
<feature type="domain" description="ATP-grasp" evidence="1">
    <location>
        <begin position="79"/>
        <end position="218"/>
    </location>
</feature>
<accession>Q2SJV4</accession>
<dbReference type="eggNOG" id="ENOG502Z87G">
    <property type="taxonomic scope" value="Bacteria"/>
</dbReference>
<dbReference type="InterPro" id="IPR041261">
    <property type="entry name" value="R2K_2"/>
</dbReference>
<evidence type="ECO:0000259" key="1">
    <source>
        <dbReference type="Pfam" id="PF18299"/>
    </source>
</evidence>
<dbReference type="KEGG" id="hch:HCH_02245"/>
<dbReference type="HOGENOM" id="CLU_089321_0_0_6"/>
<gene>
    <name evidence="2" type="ordered locus">HCH_02245</name>
</gene>
<proteinExistence type="predicted"/>
<reference evidence="2 3" key="1">
    <citation type="journal article" date="2005" name="Nucleic Acids Res.">
        <title>Genomic blueprint of Hahella chejuensis, a marine microbe producing an algicidal agent.</title>
        <authorList>
            <person name="Jeong H."/>
            <person name="Yim J.H."/>
            <person name="Lee C."/>
            <person name="Choi S.-H."/>
            <person name="Park Y.K."/>
            <person name="Yoon S.H."/>
            <person name="Hur C.-G."/>
            <person name="Kang H.-Y."/>
            <person name="Kim D."/>
            <person name="Lee H.H."/>
            <person name="Park K.H."/>
            <person name="Park S.-H."/>
            <person name="Park H.-S."/>
            <person name="Lee H.K."/>
            <person name="Oh T.K."/>
            <person name="Kim J.F."/>
        </authorList>
    </citation>
    <scope>NUCLEOTIDE SEQUENCE [LARGE SCALE GENOMIC DNA]</scope>
    <source>
        <strain evidence="2 3">KCTC 2396</strain>
    </source>
</reference>
<name>Q2SJV4_HAHCH</name>